<organism evidence="1 2">
    <name type="scientific">Microthyrium microscopicum</name>
    <dbReference type="NCBI Taxonomy" id="703497"/>
    <lineage>
        <taxon>Eukaryota</taxon>
        <taxon>Fungi</taxon>
        <taxon>Dikarya</taxon>
        <taxon>Ascomycota</taxon>
        <taxon>Pezizomycotina</taxon>
        <taxon>Dothideomycetes</taxon>
        <taxon>Dothideomycetes incertae sedis</taxon>
        <taxon>Microthyriales</taxon>
        <taxon>Microthyriaceae</taxon>
        <taxon>Microthyrium</taxon>
    </lineage>
</organism>
<accession>A0A6A6UG46</accession>
<evidence type="ECO:0000313" key="2">
    <source>
        <dbReference type="Proteomes" id="UP000799302"/>
    </source>
</evidence>
<name>A0A6A6UG46_9PEZI</name>
<dbReference type="OrthoDB" id="3898482at2759"/>
<reference evidence="1" key="1">
    <citation type="journal article" date="2020" name="Stud. Mycol.">
        <title>101 Dothideomycetes genomes: a test case for predicting lifestyles and emergence of pathogens.</title>
        <authorList>
            <person name="Haridas S."/>
            <person name="Albert R."/>
            <person name="Binder M."/>
            <person name="Bloem J."/>
            <person name="Labutti K."/>
            <person name="Salamov A."/>
            <person name="Andreopoulos B."/>
            <person name="Baker S."/>
            <person name="Barry K."/>
            <person name="Bills G."/>
            <person name="Bluhm B."/>
            <person name="Cannon C."/>
            <person name="Castanera R."/>
            <person name="Culley D."/>
            <person name="Daum C."/>
            <person name="Ezra D."/>
            <person name="Gonzalez J."/>
            <person name="Henrissat B."/>
            <person name="Kuo A."/>
            <person name="Liang C."/>
            <person name="Lipzen A."/>
            <person name="Lutzoni F."/>
            <person name="Magnuson J."/>
            <person name="Mondo S."/>
            <person name="Nolan M."/>
            <person name="Ohm R."/>
            <person name="Pangilinan J."/>
            <person name="Park H.-J."/>
            <person name="Ramirez L."/>
            <person name="Alfaro M."/>
            <person name="Sun H."/>
            <person name="Tritt A."/>
            <person name="Yoshinaga Y."/>
            <person name="Zwiers L.-H."/>
            <person name="Turgeon B."/>
            <person name="Goodwin S."/>
            <person name="Spatafora J."/>
            <person name="Crous P."/>
            <person name="Grigoriev I."/>
        </authorList>
    </citation>
    <scope>NUCLEOTIDE SEQUENCE</scope>
    <source>
        <strain evidence="1">CBS 115976</strain>
    </source>
</reference>
<dbReference type="EMBL" id="MU004234">
    <property type="protein sequence ID" value="KAF2670403.1"/>
    <property type="molecule type" value="Genomic_DNA"/>
</dbReference>
<proteinExistence type="predicted"/>
<protein>
    <submittedName>
        <fullName evidence="1">Uncharacterized protein</fullName>
    </submittedName>
</protein>
<dbReference type="AlphaFoldDB" id="A0A6A6UG46"/>
<evidence type="ECO:0000313" key="1">
    <source>
        <dbReference type="EMBL" id="KAF2670403.1"/>
    </source>
</evidence>
<gene>
    <name evidence="1" type="ORF">BT63DRAFT_237310</name>
</gene>
<keyword evidence="2" id="KW-1185">Reference proteome</keyword>
<sequence length="269" mass="28328">MDPKGQAGILRAGAGMCSSCTLLSAHYRLVHPDGKEATAHEGVYIHHMTSFLSPKNSSNPIGGLSSGGGSIGGAAYFIDRGEDSGQTDTIFTSHDGTFNSGYHIVSKPSITVSYDFVNYEDSPRQLHLELEYEYMDGIVGQDAGHTLKSVAGSPKTSGKSTGSMTVSRATTIMWARGHLHAGGDSMTLKVNGVVKCVSKPTYDSEGVITTMSICPESIPLKARDAITIESVYDTTKHPLRKATDGSGHGAHGVLGGSDVMGMFAMSYTT</sequence>
<dbReference type="Proteomes" id="UP000799302">
    <property type="component" value="Unassembled WGS sequence"/>
</dbReference>